<dbReference type="Pfam" id="PF20684">
    <property type="entry name" value="Fung_rhodopsin"/>
    <property type="match status" value="1"/>
</dbReference>
<protein>
    <recommendedName>
        <fullName evidence="7">Rhodopsin domain-containing protein</fullName>
    </recommendedName>
</protein>
<feature type="transmembrane region" description="Helical" evidence="6">
    <location>
        <begin position="237"/>
        <end position="259"/>
    </location>
</feature>
<keyword evidence="2 6" id="KW-0812">Transmembrane</keyword>
<feature type="transmembrane region" description="Helical" evidence="6">
    <location>
        <begin position="165"/>
        <end position="183"/>
    </location>
</feature>
<feature type="transmembrane region" description="Helical" evidence="6">
    <location>
        <begin position="135"/>
        <end position="153"/>
    </location>
</feature>
<evidence type="ECO:0000256" key="4">
    <source>
        <dbReference type="ARBA" id="ARBA00023136"/>
    </source>
</evidence>
<dbReference type="InterPro" id="IPR052337">
    <property type="entry name" value="SAT4-like"/>
</dbReference>
<evidence type="ECO:0000313" key="9">
    <source>
        <dbReference type="Proteomes" id="UP000076154"/>
    </source>
</evidence>
<keyword evidence="4 6" id="KW-0472">Membrane</keyword>
<feature type="domain" description="Rhodopsin" evidence="7">
    <location>
        <begin position="151"/>
        <end position="366"/>
    </location>
</feature>
<dbReference type="OrthoDB" id="3229610at2759"/>
<feature type="transmembrane region" description="Helical" evidence="6">
    <location>
        <begin position="350"/>
        <end position="372"/>
    </location>
</feature>
<reference evidence="8" key="1">
    <citation type="submission" date="2018-04" db="EMBL/GenBank/DDBJ databases">
        <title>Whole genome sequencing of Hypsizygus marmoreus.</title>
        <authorList>
            <person name="Choi I.-G."/>
            <person name="Min B."/>
            <person name="Kim J.-G."/>
            <person name="Kim S."/>
            <person name="Oh Y.-L."/>
            <person name="Kong W.-S."/>
            <person name="Park H."/>
            <person name="Jeong J."/>
            <person name="Song E.-S."/>
        </authorList>
    </citation>
    <scope>NUCLEOTIDE SEQUENCE [LARGE SCALE GENOMIC DNA]</scope>
    <source>
        <strain evidence="8">51987-8</strain>
    </source>
</reference>
<keyword evidence="9" id="KW-1185">Reference proteome</keyword>
<comment type="similarity">
    <text evidence="5">Belongs to the SAT4 family.</text>
</comment>
<evidence type="ECO:0000256" key="2">
    <source>
        <dbReference type="ARBA" id="ARBA00022692"/>
    </source>
</evidence>
<dbReference type="AlphaFoldDB" id="A0A369JSQ7"/>
<name>A0A369JSQ7_HYPMA</name>
<dbReference type="InParanoid" id="A0A369JSQ7"/>
<evidence type="ECO:0000256" key="1">
    <source>
        <dbReference type="ARBA" id="ARBA00004141"/>
    </source>
</evidence>
<dbReference type="PANTHER" id="PTHR33048:SF123">
    <property type="entry name" value="INTEGRAL MEMBRANE PROTEIN"/>
    <property type="match status" value="1"/>
</dbReference>
<dbReference type="EMBL" id="LUEZ02000046">
    <property type="protein sequence ID" value="RDB23577.1"/>
    <property type="molecule type" value="Genomic_DNA"/>
</dbReference>
<evidence type="ECO:0000313" key="8">
    <source>
        <dbReference type="EMBL" id="RDB23577.1"/>
    </source>
</evidence>
<keyword evidence="3 6" id="KW-1133">Transmembrane helix</keyword>
<feature type="transmembrane region" description="Helical" evidence="6">
    <location>
        <begin position="195"/>
        <end position="216"/>
    </location>
</feature>
<dbReference type="GO" id="GO:0016020">
    <property type="term" value="C:membrane"/>
    <property type="evidence" value="ECO:0007669"/>
    <property type="project" value="UniProtKB-SubCell"/>
</dbReference>
<sequence>MFCFQRDNAAPQCGVLLPMICKGLMCFKLTCLTQRVNYDWPTLAHCLWRDSLYGIPSCPEIRCFRKQDHASTYSTANEFTPTSDVHAVAAKTVHTMGVDGFVIPSETPRHLSLSSNPANWTFPMTVSITLNGKRIAGTSLHFLAVTFTIFRLYRRRGMGRLWWDDYWAFLAMIVDLIYFASLWNRDGGLPPYRPLMTRIIFFWISAICFPVVVWTARISLGMSIVRLVPAKTRLRRNLLAMTSSFGLVCLALIIQKLWVCCSDTAWHRTKVVQCYLGKVVGIISVSADIVADACLVFIPLHMLRGLKLPRGQRRLILSLFASSVLSTLAGVAYAAFVLHASRLGQYRGMLIGLMTHIMASVSLMVCNLLVVVTNIYRLFWKDEGDDVSEASETRSKPTVPPPPTPALLLTVISDSDVGSKSEIASSAPSPARTFEVVDDTYYKS</sequence>
<feature type="transmembrane region" description="Helical" evidence="6">
    <location>
        <begin position="279"/>
        <end position="303"/>
    </location>
</feature>
<evidence type="ECO:0000256" key="3">
    <source>
        <dbReference type="ARBA" id="ARBA00022989"/>
    </source>
</evidence>
<dbReference type="InterPro" id="IPR049326">
    <property type="entry name" value="Rhodopsin_dom_fungi"/>
</dbReference>
<dbReference type="PANTHER" id="PTHR33048">
    <property type="entry name" value="PTH11-LIKE INTEGRAL MEMBRANE PROTEIN (AFU_ORTHOLOGUE AFUA_5G11245)"/>
    <property type="match status" value="1"/>
</dbReference>
<evidence type="ECO:0000256" key="6">
    <source>
        <dbReference type="SAM" id="Phobius"/>
    </source>
</evidence>
<dbReference type="Proteomes" id="UP000076154">
    <property type="component" value="Unassembled WGS sequence"/>
</dbReference>
<accession>A0A369JSQ7</accession>
<gene>
    <name evidence="8" type="ORF">Hypma_008904</name>
</gene>
<organism evidence="8 9">
    <name type="scientific">Hypsizygus marmoreus</name>
    <name type="common">White beech mushroom</name>
    <name type="synonym">Agaricus marmoreus</name>
    <dbReference type="NCBI Taxonomy" id="39966"/>
    <lineage>
        <taxon>Eukaryota</taxon>
        <taxon>Fungi</taxon>
        <taxon>Dikarya</taxon>
        <taxon>Basidiomycota</taxon>
        <taxon>Agaricomycotina</taxon>
        <taxon>Agaricomycetes</taxon>
        <taxon>Agaricomycetidae</taxon>
        <taxon>Agaricales</taxon>
        <taxon>Tricholomatineae</taxon>
        <taxon>Lyophyllaceae</taxon>
        <taxon>Hypsizygus</taxon>
    </lineage>
</organism>
<comment type="subcellular location">
    <subcellularLocation>
        <location evidence="1">Membrane</location>
        <topology evidence="1">Multi-pass membrane protein</topology>
    </subcellularLocation>
</comment>
<dbReference type="STRING" id="39966.A0A369JSQ7"/>
<evidence type="ECO:0000256" key="5">
    <source>
        <dbReference type="ARBA" id="ARBA00038359"/>
    </source>
</evidence>
<comment type="caution">
    <text evidence="8">The sequence shown here is derived from an EMBL/GenBank/DDBJ whole genome shotgun (WGS) entry which is preliminary data.</text>
</comment>
<proteinExistence type="inferred from homology"/>
<evidence type="ECO:0000259" key="7">
    <source>
        <dbReference type="Pfam" id="PF20684"/>
    </source>
</evidence>
<feature type="transmembrane region" description="Helical" evidence="6">
    <location>
        <begin position="315"/>
        <end position="338"/>
    </location>
</feature>